<organism evidence="2 3">
    <name type="scientific">Nitzschia inconspicua</name>
    <dbReference type="NCBI Taxonomy" id="303405"/>
    <lineage>
        <taxon>Eukaryota</taxon>
        <taxon>Sar</taxon>
        <taxon>Stramenopiles</taxon>
        <taxon>Ochrophyta</taxon>
        <taxon>Bacillariophyta</taxon>
        <taxon>Bacillariophyceae</taxon>
        <taxon>Bacillariophycidae</taxon>
        <taxon>Bacillariales</taxon>
        <taxon>Bacillariaceae</taxon>
        <taxon>Nitzschia</taxon>
    </lineage>
</organism>
<feature type="transmembrane region" description="Helical" evidence="1">
    <location>
        <begin position="21"/>
        <end position="40"/>
    </location>
</feature>
<evidence type="ECO:0000313" key="3">
    <source>
        <dbReference type="Proteomes" id="UP000693970"/>
    </source>
</evidence>
<dbReference type="Proteomes" id="UP000693970">
    <property type="component" value="Unassembled WGS sequence"/>
</dbReference>
<keyword evidence="3" id="KW-1185">Reference proteome</keyword>
<keyword evidence="1" id="KW-0472">Membrane</keyword>
<name>A0A9K3Q7N3_9STRA</name>
<accession>A0A9K3Q7N3</accession>
<evidence type="ECO:0000313" key="2">
    <source>
        <dbReference type="EMBL" id="KAG7373871.1"/>
    </source>
</evidence>
<dbReference type="EMBL" id="JAGRRH010000001">
    <property type="protein sequence ID" value="KAG7373871.1"/>
    <property type="molecule type" value="Genomic_DNA"/>
</dbReference>
<proteinExistence type="predicted"/>
<protein>
    <submittedName>
        <fullName evidence="2">Uncharacterized protein</fullName>
    </submittedName>
</protein>
<reference evidence="2" key="2">
    <citation type="submission" date="2021-04" db="EMBL/GenBank/DDBJ databases">
        <authorList>
            <person name="Podell S."/>
        </authorList>
    </citation>
    <scope>NUCLEOTIDE SEQUENCE</scope>
    <source>
        <strain evidence="2">Hildebrandi</strain>
    </source>
</reference>
<sequence length="367" mass="41819">MSKIMERLSRGQLRNTIGTGRIMPAGLLVVSGYLISLLFFCENWNKIPSLGWSNINQRSYKYPQNLSKYEVPSVDLSQFQLCRPNEWASYVCQGPEYDKFADKMEALIAVLDQKDSALGKPILWGKRRMSPFPDNTTVLAVGNSHTRQILQTLVCQYPVLQMVDMDSNSTEITRRGSYYYAEFVNHAKLHLVTNHAIFYSRKWRKYLQQMTGISTIDGMIVGQINSMNDAYNTSFMSLMMEKTSKLEDADFASVDPPQLQEFTEFYHGPIVAHSLMCYWGYDNYYPMNDFVQPLDRTNVGLINGRAYIGMLGECSTNEWQKVGVCGTDSTAHRCIGERGGHPDLLAWDIVEALNDMMKGGIGYEPKW</sequence>
<dbReference type="AlphaFoldDB" id="A0A9K3Q7N3"/>
<reference evidence="2" key="1">
    <citation type="journal article" date="2021" name="Sci. Rep.">
        <title>Diploid genomic architecture of Nitzschia inconspicua, an elite biomass production diatom.</title>
        <authorList>
            <person name="Oliver A."/>
            <person name="Podell S."/>
            <person name="Pinowska A."/>
            <person name="Traller J.C."/>
            <person name="Smith S.R."/>
            <person name="McClure R."/>
            <person name="Beliaev A."/>
            <person name="Bohutskyi P."/>
            <person name="Hill E.A."/>
            <person name="Rabines A."/>
            <person name="Zheng H."/>
            <person name="Allen L.Z."/>
            <person name="Kuo A."/>
            <person name="Grigoriev I.V."/>
            <person name="Allen A.E."/>
            <person name="Hazlebeck D."/>
            <person name="Allen E.E."/>
        </authorList>
    </citation>
    <scope>NUCLEOTIDE SEQUENCE</scope>
    <source>
        <strain evidence="2">Hildebrandi</strain>
    </source>
</reference>
<dbReference type="OrthoDB" id="48882at2759"/>
<keyword evidence="1" id="KW-1133">Transmembrane helix</keyword>
<gene>
    <name evidence="2" type="ORF">IV203_012966</name>
</gene>
<comment type="caution">
    <text evidence="2">The sequence shown here is derived from an EMBL/GenBank/DDBJ whole genome shotgun (WGS) entry which is preliminary data.</text>
</comment>
<keyword evidence="1" id="KW-0812">Transmembrane</keyword>
<evidence type="ECO:0000256" key="1">
    <source>
        <dbReference type="SAM" id="Phobius"/>
    </source>
</evidence>